<accession>A0A3M6TDS4</accession>
<dbReference type="InterPro" id="IPR003599">
    <property type="entry name" value="Ig_sub"/>
</dbReference>
<gene>
    <name evidence="6" type="ORF">pdam_00006090</name>
</gene>
<dbReference type="Proteomes" id="UP000275408">
    <property type="component" value="Unassembled WGS sequence"/>
</dbReference>
<dbReference type="Pfam" id="PF00041">
    <property type="entry name" value="fn3"/>
    <property type="match status" value="4"/>
</dbReference>
<comment type="caution">
    <text evidence="6">The sequence shown here is derived from an EMBL/GenBank/DDBJ whole genome shotgun (WGS) entry which is preliminary data.</text>
</comment>
<dbReference type="PANTHER" id="PTHR24543:SF291">
    <property type="entry name" value="SMOKE ALARM, ISOFORM D"/>
    <property type="match status" value="1"/>
</dbReference>
<dbReference type="PANTHER" id="PTHR24543">
    <property type="entry name" value="MULTICOPPER OXIDASE-RELATED"/>
    <property type="match status" value="1"/>
</dbReference>
<dbReference type="Gene3D" id="2.60.40.10">
    <property type="entry name" value="Immunoglobulins"/>
    <property type="match status" value="8"/>
</dbReference>
<dbReference type="InterPro" id="IPR007110">
    <property type="entry name" value="Ig-like_dom"/>
</dbReference>
<dbReference type="PROSITE" id="PS50022">
    <property type="entry name" value="FA58C_3"/>
    <property type="match status" value="2"/>
</dbReference>
<proteinExistence type="predicted"/>
<dbReference type="CDD" id="cd00063">
    <property type="entry name" value="FN3"/>
    <property type="match status" value="6"/>
</dbReference>
<dbReference type="FunFam" id="2.60.120.260:FF:000016">
    <property type="entry name" value="Contactin-associated protein-like 4 isoform 1"/>
    <property type="match status" value="1"/>
</dbReference>
<dbReference type="SMART" id="SM00231">
    <property type="entry name" value="FA58C"/>
    <property type="match status" value="2"/>
</dbReference>
<evidence type="ECO:0000259" key="5">
    <source>
        <dbReference type="PROSITE" id="PS50853"/>
    </source>
</evidence>
<keyword evidence="1" id="KW-0677">Repeat</keyword>
<feature type="domain" description="Ig-like" evidence="4">
    <location>
        <begin position="395"/>
        <end position="462"/>
    </location>
</feature>
<dbReference type="InterPro" id="IPR013783">
    <property type="entry name" value="Ig-like_fold"/>
</dbReference>
<feature type="domain" description="Fibronectin type-III" evidence="5">
    <location>
        <begin position="105"/>
        <end position="200"/>
    </location>
</feature>
<evidence type="ECO:0000256" key="2">
    <source>
        <dbReference type="SAM" id="Phobius"/>
    </source>
</evidence>
<feature type="domain" description="Fibronectin type-III" evidence="5">
    <location>
        <begin position="980"/>
        <end position="1076"/>
    </location>
</feature>
<evidence type="ECO:0000259" key="3">
    <source>
        <dbReference type="PROSITE" id="PS50022"/>
    </source>
</evidence>
<dbReference type="InterPro" id="IPR003598">
    <property type="entry name" value="Ig_sub2"/>
</dbReference>
<feature type="transmembrane region" description="Helical" evidence="2">
    <location>
        <begin position="478"/>
        <end position="502"/>
    </location>
</feature>
<dbReference type="PROSITE" id="PS50853">
    <property type="entry name" value="FN3"/>
    <property type="match status" value="5"/>
</dbReference>
<dbReference type="CDD" id="cd00057">
    <property type="entry name" value="FA58C"/>
    <property type="match status" value="2"/>
</dbReference>
<protein>
    <submittedName>
        <fullName evidence="6">Uncharacterized protein</fullName>
    </submittedName>
</protein>
<dbReference type="Pfam" id="PF00754">
    <property type="entry name" value="F5_F8_type_C"/>
    <property type="match status" value="2"/>
</dbReference>
<dbReference type="PROSITE" id="PS50835">
    <property type="entry name" value="IG_LIKE"/>
    <property type="match status" value="2"/>
</dbReference>
<dbReference type="InterPro" id="IPR036116">
    <property type="entry name" value="FN3_sf"/>
</dbReference>
<feature type="domain" description="F5/8 type C" evidence="3">
    <location>
        <begin position="820"/>
        <end position="971"/>
    </location>
</feature>
<keyword evidence="2" id="KW-1133">Transmembrane helix</keyword>
<keyword evidence="7" id="KW-1185">Reference proteome</keyword>
<dbReference type="OrthoDB" id="10253954at2759"/>
<dbReference type="InterPro" id="IPR008979">
    <property type="entry name" value="Galactose-bd-like_sf"/>
</dbReference>
<dbReference type="InterPro" id="IPR036179">
    <property type="entry name" value="Ig-like_dom_sf"/>
</dbReference>
<feature type="domain" description="F5/8 type C" evidence="3">
    <location>
        <begin position="574"/>
        <end position="720"/>
    </location>
</feature>
<dbReference type="Gene3D" id="2.60.120.260">
    <property type="entry name" value="Galactose-binding domain-like"/>
    <property type="match status" value="3"/>
</dbReference>
<dbReference type="EMBL" id="RCHS01003809">
    <property type="protein sequence ID" value="RMX39536.1"/>
    <property type="molecule type" value="Genomic_DNA"/>
</dbReference>
<dbReference type="SMART" id="SM00408">
    <property type="entry name" value="IGc2"/>
    <property type="match status" value="1"/>
</dbReference>
<dbReference type="SUPFAM" id="SSF48726">
    <property type="entry name" value="Immunoglobulin"/>
    <property type="match status" value="2"/>
</dbReference>
<evidence type="ECO:0000259" key="4">
    <source>
        <dbReference type="PROSITE" id="PS50835"/>
    </source>
</evidence>
<reference evidence="6 7" key="1">
    <citation type="journal article" date="2018" name="Sci. Rep.">
        <title>Comparative analysis of the Pocillopora damicornis genome highlights role of immune system in coral evolution.</title>
        <authorList>
            <person name="Cunning R."/>
            <person name="Bay R.A."/>
            <person name="Gillette P."/>
            <person name="Baker A.C."/>
            <person name="Traylor-Knowles N."/>
        </authorList>
    </citation>
    <scope>NUCLEOTIDE SEQUENCE [LARGE SCALE GENOMIC DNA]</scope>
    <source>
        <strain evidence="6">RSMAS</strain>
        <tissue evidence="6">Whole animal</tissue>
    </source>
</reference>
<dbReference type="SUPFAM" id="SSF49785">
    <property type="entry name" value="Galactose-binding domain-like"/>
    <property type="match status" value="3"/>
</dbReference>
<feature type="domain" description="Ig-like" evidence="4">
    <location>
        <begin position="306"/>
        <end position="392"/>
    </location>
</feature>
<organism evidence="6 7">
    <name type="scientific">Pocillopora damicornis</name>
    <name type="common">Cauliflower coral</name>
    <name type="synonym">Millepora damicornis</name>
    <dbReference type="NCBI Taxonomy" id="46731"/>
    <lineage>
        <taxon>Eukaryota</taxon>
        <taxon>Metazoa</taxon>
        <taxon>Cnidaria</taxon>
        <taxon>Anthozoa</taxon>
        <taxon>Hexacorallia</taxon>
        <taxon>Scleractinia</taxon>
        <taxon>Astrocoeniina</taxon>
        <taxon>Pocilloporidae</taxon>
        <taxon>Pocillopora</taxon>
    </lineage>
</organism>
<keyword evidence="2" id="KW-0472">Membrane</keyword>
<feature type="domain" description="Fibronectin type-III" evidence="5">
    <location>
        <begin position="1177"/>
        <end position="1277"/>
    </location>
</feature>
<sequence length="1502" mass="164886">MQGKSAPSQPPSQFTVFVNSSTSITASWQLPPVGSRHGIVKGYKIFYKKKGSGFATTLTLDNGNTSRRVTKLDEYTEYEFQVLAFTSAGDGPNSSSVFRTTMEDAPSAPISLSSVDVPPSNLHGPKITLTWSEPAEPNGVIRSYTLFYSHDGVAPREISGIGKDALNHTLDVLGGVTYRFDVRAVTIKPGPNRTITVMSREYEPSRGPEGISSSAVNSRKINITWLGLSREVAYGTIINYEVRLSVEENCTEIQSSYPSTINTTATYILVTGLSLCAKYAVSVRGYTAVGPGPYSRSVMEQIFRNPVIKDLPKKTVVALNELVVLTCEVNGDSEVSVTWTKDGLTSIPRAQFKNSGKILVIQNVVPGDSGVYECIAMNRFGDSRTASTLIVAVPPSIIKEVSPSSVMCEKQTPCLVSCQATSYIPFNYSWTKDGQVPTGDGIKLMNNSIIVTPRDAQDYGQYCLIVWFFPFWQGTQSILLAIVIALCCLVVVSLIMNGVFIWQRRRAVKSSPDQQSSDQQASVPSLYMELKPRPTNQQSHVPTEYQSLPEKPGNPGYCNVCYGARVNSVSVGACVDFDLGMGSGTIPDKNITASSEESANTPAENGRLNYTSGSSWCAGTSDTNPYLQIDLQTLHVICAVSTQGNSQTDQWVKNYTLQVSIKGTTWTDYKEGGQIKVLNGNRDQNSEVKHAVYGVLTKYVRFLPQTHQSGVCMRTEVFGVTQKPMCYTHAIGVARADTIPDSSFSALSNCSPGYVAKYGRLNGASSWAPKDNNGNEDRNSSVKHVLYGVLTRYVRFLPQTYQGEVCMRTEVFGVKQKPICDSQTIGLTSGGRIPDDSFSASSVLNGSSAAKHGRLNGTGAWKPKTTTDPDDYLQIDLLYEYVICAVATQGSPPTQSSALEWTTEYRLRFSLHGTTFFPYKENSIDKVFPGNAGKTDTVKNSLKEFVSAKFIRIQPKAYSGWKALRVEFFGVLLTEAPSRAPANFIVTASSSTSIAASWHLPPEDFRHGVIKGFKLFYQRKGSPGSATHLNINRRNTLTTVVTGLHKYTEYEFQVLAYTSGGDGPKSCVEVERTLEDAPSAPVFLSYTDVPPSKAYGPRIKLTWAKPVTPNGIIRSYTLVYTHSGDALKEISKIDALNYTVDVLGGVVYELYVRAVTVKPGPKGTINLTTREYEPSVGPDSVSTSQVNKTTFNISWEPLPRAKSYGKVILYEVKANLLWKAHFYNWSAHNNLAVNTSSTFIVLSGLLICSEYDVSVRAYTGAGPGPYGKPLELVTNYYHGLEITRVSYNGTESYYKSFKHVGTKLKTNLTTYTMGGLFPGTLYKFDIYGSSDCGQTATRSAYNTTDIMAPRSPLPLNMTDVEVSETTVDIYLWPVEQENGPISAYQVIVLKVAEGVEELPGDYGLQLNSASDAKKDDIENVPLIYNYVNGKLESGENYIVYERALTKTSDVILEGKASKVAKITISPAERNTRLNQEGRYRDLLNKTRYFRYRTLHAAHIAEV</sequence>
<feature type="domain" description="Fibronectin type-III" evidence="5">
    <location>
        <begin position="10"/>
        <end position="104"/>
    </location>
</feature>
<dbReference type="Pfam" id="PF13927">
    <property type="entry name" value="Ig_3"/>
    <property type="match status" value="1"/>
</dbReference>
<keyword evidence="2" id="KW-0812">Transmembrane</keyword>
<dbReference type="InterPro" id="IPR000421">
    <property type="entry name" value="FA58C"/>
</dbReference>
<evidence type="ECO:0000313" key="6">
    <source>
        <dbReference type="EMBL" id="RMX39536.1"/>
    </source>
</evidence>
<dbReference type="SMART" id="SM00060">
    <property type="entry name" value="FN3"/>
    <property type="match status" value="6"/>
</dbReference>
<dbReference type="InterPro" id="IPR003961">
    <property type="entry name" value="FN3_dom"/>
</dbReference>
<evidence type="ECO:0000256" key="1">
    <source>
        <dbReference type="ARBA" id="ARBA00022737"/>
    </source>
</evidence>
<dbReference type="STRING" id="46731.A0A3M6TDS4"/>
<feature type="domain" description="Fibronectin type-III" evidence="5">
    <location>
        <begin position="207"/>
        <end position="306"/>
    </location>
</feature>
<dbReference type="SMART" id="SM00409">
    <property type="entry name" value="IG"/>
    <property type="match status" value="1"/>
</dbReference>
<name>A0A3M6TDS4_POCDA</name>
<dbReference type="PROSITE" id="PS01285">
    <property type="entry name" value="FA58C_1"/>
    <property type="match status" value="2"/>
</dbReference>
<dbReference type="FunFam" id="2.60.40.10:FF:000028">
    <property type="entry name" value="Neuronal cell adhesion molecule"/>
    <property type="match status" value="2"/>
</dbReference>
<evidence type="ECO:0000313" key="7">
    <source>
        <dbReference type="Proteomes" id="UP000275408"/>
    </source>
</evidence>
<dbReference type="SUPFAM" id="SSF49265">
    <property type="entry name" value="Fibronectin type III"/>
    <property type="match status" value="5"/>
</dbReference>